<accession>A0A8B6E368</accession>
<dbReference type="OrthoDB" id="6078405at2759"/>
<protein>
    <submittedName>
        <fullName evidence="1">Uncharacterized protein</fullName>
    </submittedName>
</protein>
<gene>
    <name evidence="1" type="ORF">MGAL_10B045559</name>
</gene>
<dbReference type="AlphaFoldDB" id="A0A8B6E368"/>
<organism evidence="1 2">
    <name type="scientific">Mytilus galloprovincialis</name>
    <name type="common">Mediterranean mussel</name>
    <dbReference type="NCBI Taxonomy" id="29158"/>
    <lineage>
        <taxon>Eukaryota</taxon>
        <taxon>Metazoa</taxon>
        <taxon>Spiralia</taxon>
        <taxon>Lophotrochozoa</taxon>
        <taxon>Mollusca</taxon>
        <taxon>Bivalvia</taxon>
        <taxon>Autobranchia</taxon>
        <taxon>Pteriomorphia</taxon>
        <taxon>Mytilida</taxon>
        <taxon>Mytiloidea</taxon>
        <taxon>Mytilidae</taxon>
        <taxon>Mytilinae</taxon>
        <taxon>Mytilus</taxon>
    </lineage>
</organism>
<dbReference type="EMBL" id="UYJE01004425">
    <property type="protein sequence ID" value="VDI27899.1"/>
    <property type="molecule type" value="Genomic_DNA"/>
</dbReference>
<sequence length="239" mass="26995">MVLLNQYLSLLNATYLTFQFQCCDTYCTFPGETCDRSRAEFCVCKACFCQNDSTFLQEEARECRAHCSIERFRKYALEDDEKADHKDNIPETTEEQQDCVLITTLGIASFCGNVIGLIIGIGLGIRYCHHDCSLKRHNKQTQKQAEIESFIGRKDSGINDESGDESGVGTTLVEFNTRRILTNAVTDDINRTSKVLISGQRHDLDDSSSTFEQSQQEIPQETHVVKMVNNVPTETIQNP</sequence>
<keyword evidence="2" id="KW-1185">Reference proteome</keyword>
<evidence type="ECO:0000313" key="1">
    <source>
        <dbReference type="EMBL" id="VDI27899.1"/>
    </source>
</evidence>
<evidence type="ECO:0000313" key="2">
    <source>
        <dbReference type="Proteomes" id="UP000596742"/>
    </source>
</evidence>
<comment type="caution">
    <text evidence="1">The sequence shown here is derived from an EMBL/GenBank/DDBJ whole genome shotgun (WGS) entry which is preliminary data.</text>
</comment>
<reference evidence="1" key="1">
    <citation type="submission" date="2018-11" db="EMBL/GenBank/DDBJ databases">
        <authorList>
            <person name="Alioto T."/>
            <person name="Alioto T."/>
        </authorList>
    </citation>
    <scope>NUCLEOTIDE SEQUENCE</scope>
</reference>
<dbReference type="Proteomes" id="UP000596742">
    <property type="component" value="Unassembled WGS sequence"/>
</dbReference>
<proteinExistence type="predicted"/>
<name>A0A8B6E368_MYTGA</name>